<evidence type="ECO:0000256" key="6">
    <source>
        <dbReference type="ARBA" id="ARBA00022857"/>
    </source>
</evidence>
<dbReference type="InterPro" id="IPR001269">
    <property type="entry name" value="DUS_fam"/>
</dbReference>
<keyword evidence="3 11" id="KW-0285">Flavoprotein</keyword>
<keyword evidence="8 11" id="KW-0560">Oxidoreductase</keyword>
<dbReference type="Pfam" id="PF01207">
    <property type="entry name" value="Dus"/>
    <property type="match status" value="1"/>
</dbReference>
<feature type="binding site" evidence="13">
    <location>
        <begin position="214"/>
        <end position="215"/>
    </location>
    <ligand>
        <name>FMN</name>
        <dbReference type="ChEBI" id="CHEBI:58210"/>
    </ligand>
</feature>
<proteinExistence type="inferred from homology"/>
<evidence type="ECO:0000256" key="3">
    <source>
        <dbReference type="ARBA" id="ARBA00022630"/>
    </source>
</evidence>
<dbReference type="CDD" id="cd02801">
    <property type="entry name" value="DUS_like_FMN"/>
    <property type="match status" value="1"/>
</dbReference>
<dbReference type="RefSeq" id="WP_103877191.1">
    <property type="nucleotide sequence ID" value="NZ_SODZ01000003.1"/>
</dbReference>
<comment type="cofactor">
    <cofactor evidence="11 13">
        <name>FMN</name>
        <dbReference type="ChEBI" id="CHEBI:58210"/>
    </cofactor>
</comment>
<dbReference type="Gene3D" id="1.10.1200.80">
    <property type="entry name" value="Putative flavin oxidoreducatase, domain 2"/>
    <property type="match status" value="1"/>
</dbReference>
<feature type="binding site" evidence="13">
    <location>
        <position position="63"/>
    </location>
    <ligand>
        <name>FMN</name>
        <dbReference type="ChEBI" id="CHEBI:58210"/>
    </ligand>
</feature>
<comment type="function">
    <text evidence="1 11">Catalyzes the synthesis of 5,6-dihydrouridine (D), a modified base found in the D-loop of most tRNAs, via the reduction of the C5-C6 double bond in target uridines.</text>
</comment>
<comment type="caution">
    <text evidence="15">The sequence shown here is derived from an EMBL/GenBank/DDBJ whole genome shotgun (WGS) entry which is preliminary data.</text>
</comment>
<feature type="binding site" evidence="13">
    <location>
        <position position="159"/>
    </location>
    <ligand>
        <name>FMN</name>
        <dbReference type="ChEBI" id="CHEBI:58210"/>
    </ligand>
</feature>
<evidence type="ECO:0000256" key="13">
    <source>
        <dbReference type="PIRSR" id="PIRSR006621-2"/>
    </source>
</evidence>
<keyword evidence="7" id="KW-0694">RNA-binding</keyword>
<comment type="catalytic activity">
    <reaction evidence="10">
        <text>a 5,6-dihydrouridine in tRNA + NAD(+) = a uridine in tRNA + NADH + H(+)</text>
        <dbReference type="Rhea" id="RHEA:54452"/>
        <dbReference type="Rhea" id="RHEA-COMP:13339"/>
        <dbReference type="Rhea" id="RHEA-COMP:13887"/>
        <dbReference type="ChEBI" id="CHEBI:15378"/>
        <dbReference type="ChEBI" id="CHEBI:57540"/>
        <dbReference type="ChEBI" id="CHEBI:57945"/>
        <dbReference type="ChEBI" id="CHEBI:65315"/>
        <dbReference type="ChEBI" id="CHEBI:74443"/>
    </reaction>
</comment>
<dbReference type="PIRSF" id="PIRSF006621">
    <property type="entry name" value="Dus"/>
    <property type="match status" value="1"/>
</dbReference>
<keyword evidence="2" id="KW-0820">tRNA-binding</keyword>
<dbReference type="AlphaFoldDB" id="A0A4R8EUX9"/>
<keyword evidence="5 11" id="KW-0819">tRNA processing</keyword>
<dbReference type="PANTHER" id="PTHR45846">
    <property type="entry name" value="TRNA-DIHYDROURIDINE(47) SYNTHASE [NAD(P)(+)]-LIKE"/>
    <property type="match status" value="1"/>
</dbReference>
<gene>
    <name evidence="15" type="ORF">C8D74_10379</name>
</gene>
<keyword evidence="4 11" id="KW-0288">FMN</keyword>
<evidence type="ECO:0000256" key="12">
    <source>
        <dbReference type="PIRSR" id="PIRSR006621-1"/>
    </source>
</evidence>
<evidence type="ECO:0000256" key="7">
    <source>
        <dbReference type="ARBA" id="ARBA00022884"/>
    </source>
</evidence>
<evidence type="ECO:0000256" key="4">
    <source>
        <dbReference type="ARBA" id="ARBA00022643"/>
    </source>
</evidence>
<dbReference type="PANTHER" id="PTHR45846:SF1">
    <property type="entry name" value="TRNA-DIHYDROURIDINE(47) SYNTHASE [NAD(P)(+)]-LIKE"/>
    <property type="match status" value="1"/>
</dbReference>
<organism evidence="15 16">
    <name type="scientific">Petrotoga sibirica</name>
    <dbReference type="NCBI Taxonomy" id="156202"/>
    <lineage>
        <taxon>Bacteria</taxon>
        <taxon>Thermotogati</taxon>
        <taxon>Thermotogota</taxon>
        <taxon>Thermotogae</taxon>
        <taxon>Petrotogales</taxon>
        <taxon>Petrotogaceae</taxon>
        <taxon>Petrotoga</taxon>
    </lineage>
</organism>
<evidence type="ECO:0000259" key="14">
    <source>
        <dbReference type="Pfam" id="PF01207"/>
    </source>
</evidence>
<feature type="domain" description="DUS-like FMN-binding" evidence="14">
    <location>
        <begin position="8"/>
        <end position="286"/>
    </location>
</feature>
<dbReference type="Proteomes" id="UP000294817">
    <property type="component" value="Unassembled WGS sequence"/>
</dbReference>
<accession>A0A4R8EUX9</accession>
<dbReference type="EMBL" id="SODZ01000003">
    <property type="protein sequence ID" value="TDX16402.1"/>
    <property type="molecule type" value="Genomic_DNA"/>
</dbReference>
<feature type="active site" description="Proton donor" evidence="12">
    <location>
        <position position="92"/>
    </location>
</feature>
<keyword evidence="6" id="KW-0521">NADP</keyword>
<comment type="catalytic activity">
    <reaction evidence="9">
        <text>a 5,6-dihydrouridine in tRNA + NADP(+) = a uridine in tRNA + NADPH + H(+)</text>
        <dbReference type="Rhea" id="RHEA:23624"/>
        <dbReference type="Rhea" id="RHEA-COMP:13339"/>
        <dbReference type="Rhea" id="RHEA-COMP:13887"/>
        <dbReference type="ChEBI" id="CHEBI:15378"/>
        <dbReference type="ChEBI" id="CHEBI:57783"/>
        <dbReference type="ChEBI" id="CHEBI:58349"/>
        <dbReference type="ChEBI" id="CHEBI:65315"/>
        <dbReference type="ChEBI" id="CHEBI:74443"/>
    </reaction>
</comment>
<dbReference type="InterPro" id="IPR013785">
    <property type="entry name" value="Aldolase_TIM"/>
</dbReference>
<dbReference type="InterPro" id="IPR035587">
    <property type="entry name" value="DUS-like_FMN-bd"/>
</dbReference>
<keyword evidence="16" id="KW-1185">Reference proteome</keyword>
<feature type="binding site" evidence="13">
    <location>
        <begin position="10"/>
        <end position="12"/>
    </location>
    <ligand>
        <name>FMN</name>
        <dbReference type="ChEBI" id="CHEBI:58210"/>
    </ligand>
</feature>
<dbReference type="GO" id="GO:0050660">
    <property type="term" value="F:flavin adenine dinucleotide binding"/>
    <property type="evidence" value="ECO:0007669"/>
    <property type="project" value="InterPro"/>
</dbReference>
<dbReference type="GO" id="GO:0017150">
    <property type="term" value="F:tRNA dihydrouridine synthase activity"/>
    <property type="evidence" value="ECO:0007669"/>
    <property type="project" value="InterPro"/>
</dbReference>
<evidence type="ECO:0000256" key="1">
    <source>
        <dbReference type="ARBA" id="ARBA00002790"/>
    </source>
</evidence>
<evidence type="ECO:0000256" key="5">
    <source>
        <dbReference type="ARBA" id="ARBA00022694"/>
    </source>
</evidence>
<dbReference type="GO" id="GO:0000049">
    <property type="term" value="F:tRNA binding"/>
    <property type="evidence" value="ECO:0007669"/>
    <property type="project" value="UniProtKB-KW"/>
</dbReference>
<evidence type="ECO:0000256" key="9">
    <source>
        <dbReference type="ARBA" id="ARBA00048205"/>
    </source>
</evidence>
<reference evidence="15 16" key="1">
    <citation type="submission" date="2019-03" db="EMBL/GenBank/DDBJ databases">
        <title>Genomic Encyclopedia of Type Strains, Phase IV (KMG-IV): sequencing the most valuable type-strain genomes for metagenomic binning, comparative biology and taxonomic classification.</title>
        <authorList>
            <person name="Goeker M."/>
        </authorList>
    </citation>
    <scope>NUCLEOTIDE SEQUENCE [LARGE SCALE GENOMIC DNA]</scope>
    <source>
        <strain evidence="15 16">DSM 13575</strain>
    </source>
</reference>
<dbReference type="InterPro" id="IPR024036">
    <property type="entry name" value="tRNA-dHydroUridine_Synthase_C"/>
</dbReference>
<evidence type="ECO:0000313" key="15">
    <source>
        <dbReference type="EMBL" id="TDX16402.1"/>
    </source>
</evidence>
<protein>
    <recommendedName>
        <fullName evidence="11">tRNA-dihydrouridine synthase</fullName>
        <ecNumber evidence="11">1.3.1.-</ecNumber>
    </recommendedName>
</protein>
<feature type="binding site" evidence="13">
    <location>
        <position position="131"/>
    </location>
    <ligand>
        <name>FMN</name>
        <dbReference type="ChEBI" id="CHEBI:58210"/>
    </ligand>
</feature>
<dbReference type="EC" id="1.3.1.-" evidence="11"/>
<evidence type="ECO:0000256" key="8">
    <source>
        <dbReference type="ARBA" id="ARBA00023002"/>
    </source>
</evidence>
<comment type="similarity">
    <text evidence="11">Belongs to the dus family.</text>
</comment>
<dbReference type="Gene3D" id="3.20.20.70">
    <property type="entry name" value="Aldolase class I"/>
    <property type="match status" value="1"/>
</dbReference>
<evidence type="ECO:0000256" key="10">
    <source>
        <dbReference type="ARBA" id="ARBA00048802"/>
    </source>
</evidence>
<evidence type="ECO:0000256" key="11">
    <source>
        <dbReference type="PIRNR" id="PIRNR006621"/>
    </source>
</evidence>
<keyword evidence="13" id="KW-0547">Nucleotide-binding</keyword>
<name>A0A4R8EUX9_9BACT</name>
<evidence type="ECO:0000256" key="2">
    <source>
        <dbReference type="ARBA" id="ARBA00022555"/>
    </source>
</evidence>
<evidence type="ECO:0000313" key="16">
    <source>
        <dbReference type="Proteomes" id="UP000294817"/>
    </source>
</evidence>
<dbReference type="SUPFAM" id="SSF51395">
    <property type="entry name" value="FMN-linked oxidoreductases"/>
    <property type="match status" value="1"/>
</dbReference>
<sequence length="301" mass="33970">MLENQIGLAPMADYTDYPFREICRRFGTDFTFTEMISVDSIIRENEKVKKMLPQQGENNIGVQLFGNDATKFVEAAKAVQGLANWIDINAACPVNKVVKKGSGAALLKNPKLLGDIIFALKKSIDLPVGVKVRLGYDQINIEEVAQTVQEAGSDYIIVHGRTRPQMYSGIANREVMKRLKKKIRIPLGASGDVFSKKDIDDYLLKYGADFVLVARGAIGNPWIFTKNNYNPTLDERIDTCLEHLELMIEFYGSEVYAVKKFRKVLMKYFSGIEGAKEVRRNLHLLLSYNDVAELINKTLKH</sequence>